<dbReference type="Proteomes" id="UP000054289">
    <property type="component" value="Unassembled WGS sequence"/>
</dbReference>
<feature type="region of interest" description="Disordered" evidence="1">
    <location>
        <begin position="1191"/>
        <end position="1305"/>
    </location>
</feature>
<accession>A0A0L7KCP3</accession>
<dbReference type="KEGG" id="pfh:PFHG_02588"/>
<feature type="compositionally biased region" description="Acidic residues" evidence="1">
    <location>
        <begin position="1205"/>
        <end position="1256"/>
    </location>
</feature>
<evidence type="ECO:0000313" key="3">
    <source>
        <dbReference type="Proteomes" id="UP000054289"/>
    </source>
</evidence>
<gene>
    <name evidence="2" type="ORF">PFHG_02588</name>
</gene>
<reference evidence="2 3" key="1">
    <citation type="submission" date="2006-03" db="EMBL/GenBank/DDBJ databases">
        <title>Annotation of Plasmodium falciparum HB3.</title>
        <authorList>
            <consortium name="The Broad Institute Genome Sequencing Platform"/>
            <person name="Volkman S.K."/>
            <person name="Neafsey D.E."/>
            <person name="Dash A.P."/>
            <person name="Chitnis C.E."/>
            <person name="Hartl D.L."/>
            <person name="Young S.K."/>
            <person name="Zeng Q."/>
            <person name="Koehrsen M."/>
            <person name="Alvarado L."/>
            <person name="Berlin A."/>
            <person name="Borenstein D."/>
            <person name="Chapman S.B."/>
            <person name="Chen Z."/>
            <person name="Engels R."/>
            <person name="Freedman E."/>
            <person name="Gellesch M."/>
            <person name="Goldberg J."/>
            <person name="Griggs A."/>
            <person name="Gujja S."/>
            <person name="Heilman E.R."/>
            <person name="Heiman D.I."/>
            <person name="Howarth C."/>
            <person name="Jen D."/>
            <person name="Larson L."/>
            <person name="Mehta T."/>
            <person name="Neiman D."/>
            <person name="Park D."/>
            <person name="Pearson M."/>
            <person name="Roberts A."/>
            <person name="Saif S."/>
            <person name="Shea T."/>
            <person name="Shenoy N."/>
            <person name="Sisk P."/>
            <person name="Stolte C."/>
            <person name="Sykes S."/>
            <person name="Walk T."/>
            <person name="White J."/>
            <person name="Yandava C."/>
            <person name="Haas B."/>
            <person name="Henn M.R."/>
            <person name="Nusbaum C."/>
            <person name="Birren B."/>
        </authorList>
    </citation>
    <scope>NUCLEOTIDE SEQUENCE [LARGE SCALE GENOMIC DNA]</scope>
    <source>
        <strain evidence="2">HB3</strain>
    </source>
</reference>
<proteinExistence type="predicted"/>
<evidence type="ECO:0008006" key="4">
    <source>
        <dbReference type="Google" id="ProtNLM"/>
    </source>
</evidence>
<protein>
    <recommendedName>
        <fullName evidence="4">Sfi1 spindle body domain-containing protein</fullName>
    </recommendedName>
</protein>
<sequence length="1407" mass="174166">MINLDEALKYRNKLKCCNIYEDGNYILGYYESQNKDLKDRVYEYMDFALYNKKNILQKYVHLKKKVVMLSKIYNEIKFKDDDLLYLNKIKNKGKKKQQGIQNHIHICYMLRNSNMSSLLLNYLLMYDYYDMYNFCLHIKKHFNVLYNYFFNFLSVKMKKLLFKFFKKSVSLSNFIKMVSVTDKDIHQHFKILIFIYYLFNGFIGYYHRNDQGGNTMDGNNEMMSDINKIGDDNNNNNIYIIITNVINNFLCIKESYVDEQESVYDMPKNNLKINKINLKGSNKLNKKYISKREKKKKCIYVDKKIKRENKNMLIKSCNNKYTVYFNTDQKNKYEKKKNGDEYMNSKLNKMSNLNLFMSHVSYISSVGSSNNSREYIISRKEEINEKEKNIRNIHINNIYNNKNYYHYFYSDKCRSINKMSILKDYKNIQDDLLKKRIEEDMKEYIRQFYEHLKIYILSNFRETDNSTISIKINYSFLLNVEKNKIIEMYIFFKRFKKVVISWKMYCKYKKERREDDINKMNNIQNKIRKEIVEKYFGIWILIFNEKVKEIKRKRKIFLKKHIHMIFVSWHKLIQVNNYDKEKFKELKQVCFNRMKKTYFEKLYLYSIKMKNEKRNYVIIKKQCNNKRKQTFFYVWLLLYQYEKKYYYIHKQMNNKKLQEYFYKWIYIYEKKQIYIHFCNTLNELFLKKNIFVPIIKQFKFYNYIKEKKDNIEKKYFLIYYNIIKKNNILNKLQLYIYTSIQYKELKYLFNIWNKKYKKRKICRDELHQIIINKKRKYLDHWLATYKQSKNNVIKKYMHLNNFKTMLYWNKWMSYHRYMKIIKRNNKYLLLKYFSIYKRKYNTNVVIQNFIKKKNSKIIKDIFTVLKEYKEVKKYHKHIKEYCNTYYKKKTLKIFYSSWLYEYYKIKKIKNVLHYMFKIYDNKMKRVILNEWITYVNKKRREKRIINFYLNKWIEYIKECKQLNHLDMLSQQFLNYRRRSEFIISLKQYYVEHKWKNYCEYNSLIFYKKVQERMLSNFIKFWIIKSKQFEYFQQKLDEFQKQYNKNIIKKYFFLLIFSINKIKIEKKNFDIVHLKRIKMIKYKVFYYLYDMSMSSIKKYEQVMTTLKDQKGNEKYLKRKFYFAFFNYIKYKNRIHHIFITLQEKKNLNLLRKHFYIFIYKYVTNMNHYKYYYYNKFLSLWKYYIVMRKGYPSSEKTDEGESISGQVEDDEEDDDIDEEDDDIDEDDDDIDEDDDNVDEDDDNVDEDDDNVDEDDVEEGGIHDEKEDDHDKKEDVHNDENDINKYNNDDNHNEEENSSYEKFSSENHINNKDHVDFSVDMFDDEINVQKQTKTFDNSSNSNDSLGYSSCIFKFEKKNSNQNNKNEKMVENNNTRGYINSGKDNLKESFETKDDSDTSCSIDLNNLIMIK</sequence>
<dbReference type="EMBL" id="CH671978">
    <property type="protein sequence ID" value="KOB60856.1"/>
    <property type="molecule type" value="Genomic_DNA"/>
</dbReference>
<dbReference type="InterPro" id="IPR045112">
    <property type="entry name" value="PPAN-like"/>
</dbReference>
<evidence type="ECO:0000256" key="1">
    <source>
        <dbReference type="SAM" id="MobiDB-lite"/>
    </source>
</evidence>
<dbReference type="GO" id="GO:0030687">
    <property type="term" value="C:preribosome, large subunit precursor"/>
    <property type="evidence" value="ECO:0007669"/>
    <property type="project" value="TreeGrafter"/>
</dbReference>
<dbReference type="GO" id="GO:0019843">
    <property type="term" value="F:rRNA binding"/>
    <property type="evidence" value="ECO:0007669"/>
    <property type="project" value="TreeGrafter"/>
</dbReference>
<dbReference type="GO" id="GO:0000027">
    <property type="term" value="P:ribosomal large subunit assembly"/>
    <property type="evidence" value="ECO:0007669"/>
    <property type="project" value="TreeGrafter"/>
</dbReference>
<dbReference type="OMA" id="WESITEL"/>
<organism evidence="2 3">
    <name type="scientific">Plasmodium falciparum (isolate HB3)</name>
    <dbReference type="NCBI Taxonomy" id="137071"/>
    <lineage>
        <taxon>Eukaryota</taxon>
        <taxon>Sar</taxon>
        <taxon>Alveolata</taxon>
        <taxon>Apicomplexa</taxon>
        <taxon>Aconoidasida</taxon>
        <taxon>Haemosporida</taxon>
        <taxon>Plasmodiidae</taxon>
        <taxon>Plasmodium</taxon>
        <taxon>Plasmodium (Laverania)</taxon>
    </lineage>
</organism>
<name>A0A0L7KCP3_PLAFX</name>
<dbReference type="PANTHER" id="PTHR12661">
    <property type="entry name" value="PETER PAN-RELATED"/>
    <property type="match status" value="1"/>
</dbReference>
<reference evidence="3" key="2">
    <citation type="submission" date="2006-03" db="EMBL/GenBank/DDBJ databases">
        <title>The genome sequence of the Plasmodium falciparum HB3.</title>
        <authorList>
            <consortium name="The Broad Institute Genome Sequencing Platform"/>
            <person name="Birren B."/>
            <person name="Lander E."/>
            <person name="Galagan J."/>
            <person name="Nusbaum C."/>
            <person name="Devon K."/>
            <person name="Henn M."/>
            <person name="Jaffe D."/>
            <person name="Butler J."/>
            <person name="Alvarez P."/>
            <person name="Gnerre S."/>
            <person name="Grabherr M."/>
            <person name="Kleber M."/>
            <person name="Mauceli E."/>
            <person name="Brockman W."/>
            <person name="MacCallum I.A."/>
            <person name="Rounsley S."/>
            <person name="Young S."/>
            <person name="LaButti K."/>
            <person name="Pushparaj V."/>
            <person name="DeCaprio D."/>
            <person name="Crawford M."/>
            <person name="Koehrsen M."/>
            <person name="Engels R."/>
            <person name="Montgomery P."/>
            <person name="Pearson M."/>
            <person name="Howarth C."/>
            <person name="Larson L."/>
            <person name="Luoma S."/>
            <person name="White J."/>
            <person name="Kodira C."/>
            <person name="Zeng Q."/>
            <person name="Oleary S."/>
            <person name="Yandava C."/>
            <person name="Alvarado L."/>
            <person name="Wirth D."/>
            <person name="Volkman S."/>
            <person name="Hartl D."/>
        </authorList>
    </citation>
    <scope>NUCLEOTIDE SEQUENCE [LARGE SCALE GENOMIC DNA]</scope>
</reference>
<evidence type="ECO:0000313" key="2">
    <source>
        <dbReference type="EMBL" id="KOB60856.1"/>
    </source>
</evidence>
<feature type="compositionally biased region" description="Basic and acidic residues" evidence="1">
    <location>
        <begin position="1257"/>
        <end position="1292"/>
    </location>
</feature>
<dbReference type="PANTHER" id="PTHR12661:SF5">
    <property type="entry name" value="SUPPRESSOR OF SWI4 1 HOMOLOG"/>
    <property type="match status" value="1"/>
</dbReference>